<dbReference type="RefSeq" id="WP_074923686.1">
    <property type="nucleotide sequence ID" value="NZ_CP141274.1"/>
</dbReference>
<evidence type="ECO:0000313" key="1">
    <source>
        <dbReference type="EMBL" id="SDZ53064.1"/>
    </source>
</evidence>
<accession>A0A1H3TS24</accession>
<organism evidence="1 2">
    <name type="scientific">Delftia lacustris</name>
    <dbReference type="NCBI Taxonomy" id="558537"/>
    <lineage>
        <taxon>Bacteria</taxon>
        <taxon>Pseudomonadati</taxon>
        <taxon>Pseudomonadota</taxon>
        <taxon>Betaproteobacteria</taxon>
        <taxon>Burkholderiales</taxon>
        <taxon>Comamonadaceae</taxon>
        <taxon>Delftia</taxon>
    </lineage>
</organism>
<gene>
    <name evidence="1" type="ORF">SAMN05421547_13221</name>
</gene>
<proteinExistence type="predicted"/>
<sequence>MTTVVSSEPSAAVIERQTSVVVTREGGKTHVVQQPAPPQVVVTRGIPGPEGKRGPVGPAGDAITVKVGPSPISGHSVVACNAQGELIAADSTIPSHRGAVLGVVADAYSPGDDAVVQTGFVLEHSGWTWAPGPVLVGLAGQLAQAPPAGALFAQVIGQALSATRILIDINPPITLA</sequence>
<dbReference type="AlphaFoldDB" id="A0A1H3TS24"/>
<name>A0A1H3TS24_9BURK</name>
<protein>
    <submittedName>
        <fullName evidence="1">Uncharacterized protein</fullName>
    </submittedName>
</protein>
<dbReference type="Proteomes" id="UP000183417">
    <property type="component" value="Unassembled WGS sequence"/>
</dbReference>
<dbReference type="EMBL" id="FNPE01000032">
    <property type="protein sequence ID" value="SDZ53064.1"/>
    <property type="molecule type" value="Genomic_DNA"/>
</dbReference>
<evidence type="ECO:0000313" key="2">
    <source>
        <dbReference type="Proteomes" id="UP000183417"/>
    </source>
</evidence>
<reference evidence="1 2" key="1">
    <citation type="submission" date="2016-10" db="EMBL/GenBank/DDBJ databases">
        <authorList>
            <person name="de Groot N.N."/>
        </authorList>
    </citation>
    <scope>NUCLEOTIDE SEQUENCE [LARGE SCALE GENOMIC DNA]</scope>
    <source>
        <strain evidence="1 2">LMG 24775</strain>
    </source>
</reference>
<dbReference type="GeneID" id="94691407"/>